<sequence>MPKPILWGEVVSVFVGARSRPLSIRRIRERLQTVQSRQESYVVRWRSGLEFQVADHVMLRVSPWNGVIRFRKRGLPFRATESFGSDSQHAPLIQVDESLNCVDGPVVVLERKVKRLRDKESGTMNVQWQLRRGSKWTWEPEDGMQELYPEHFTD</sequence>
<evidence type="ECO:0000313" key="2">
    <source>
        <dbReference type="Proteomes" id="UP001172457"/>
    </source>
</evidence>
<proteinExistence type="predicted"/>
<dbReference type="EMBL" id="JARYMX010000004">
    <property type="protein sequence ID" value="KAJ9553188.1"/>
    <property type="molecule type" value="Genomic_DNA"/>
</dbReference>
<protein>
    <recommendedName>
        <fullName evidence="3">Chromo domain-containing protein</fullName>
    </recommendedName>
</protein>
<accession>A0AA38TA35</accession>
<organism evidence="1 2">
    <name type="scientific">Centaurea solstitialis</name>
    <name type="common">yellow star-thistle</name>
    <dbReference type="NCBI Taxonomy" id="347529"/>
    <lineage>
        <taxon>Eukaryota</taxon>
        <taxon>Viridiplantae</taxon>
        <taxon>Streptophyta</taxon>
        <taxon>Embryophyta</taxon>
        <taxon>Tracheophyta</taxon>
        <taxon>Spermatophyta</taxon>
        <taxon>Magnoliopsida</taxon>
        <taxon>eudicotyledons</taxon>
        <taxon>Gunneridae</taxon>
        <taxon>Pentapetalae</taxon>
        <taxon>asterids</taxon>
        <taxon>campanulids</taxon>
        <taxon>Asterales</taxon>
        <taxon>Asteraceae</taxon>
        <taxon>Carduoideae</taxon>
        <taxon>Cardueae</taxon>
        <taxon>Centaureinae</taxon>
        <taxon>Centaurea</taxon>
    </lineage>
</organism>
<evidence type="ECO:0008006" key="3">
    <source>
        <dbReference type="Google" id="ProtNLM"/>
    </source>
</evidence>
<name>A0AA38TA35_9ASTR</name>
<gene>
    <name evidence="1" type="ORF">OSB04_017233</name>
</gene>
<comment type="caution">
    <text evidence="1">The sequence shown here is derived from an EMBL/GenBank/DDBJ whole genome shotgun (WGS) entry which is preliminary data.</text>
</comment>
<evidence type="ECO:0000313" key="1">
    <source>
        <dbReference type="EMBL" id="KAJ9553188.1"/>
    </source>
</evidence>
<reference evidence="1" key="1">
    <citation type="submission" date="2023-03" db="EMBL/GenBank/DDBJ databases">
        <title>Chromosome-scale reference genome and RAD-based genetic map of yellow starthistle (Centaurea solstitialis) reveal putative structural variation and QTLs associated with invader traits.</title>
        <authorList>
            <person name="Reatini B."/>
            <person name="Cang F.A."/>
            <person name="Jiang Q."/>
            <person name="Mckibben M.T.W."/>
            <person name="Barker M.S."/>
            <person name="Rieseberg L.H."/>
            <person name="Dlugosch K.M."/>
        </authorList>
    </citation>
    <scope>NUCLEOTIDE SEQUENCE</scope>
    <source>
        <strain evidence="1">CAN-66</strain>
        <tissue evidence="1">Leaf</tissue>
    </source>
</reference>
<keyword evidence="2" id="KW-1185">Reference proteome</keyword>
<dbReference type="Proteomes" id="UP001172457">
    <property type="component" value="Chromosome 4"/>
</dbReference>
<dbReference type="AlphaFoldDB" id="A0AA38TA35"/>